<keyword evidence="3" id="KW-1185">Reference proteome</keyword>
<evidence type="ECO:0000313" key="3">
    <source>
        <dbReference type="Proteomes" id="UP001597128"/>
    </source>
</evidence>
<protein>
    <recommendedName>
        <fullName evidence="4">Lipoprotein</fullName>
    </recommendedName>
</protein>
<name>A0ABW3F586_9PROT</name>
<proteinExistence type="predicted"/>
<comment type="caution">
    <text evidence="2">The sequence shown here is derived from an EMBL/GenBank/DDBJ whole genome shotgun (WGS) entry which is preliminary data.</text>
</comment>
<keyword evidence="1" id="KW-0732">Signal</keyword>
<evidence type="ECO:0000313" key="2">
    <source>
        <dbReference type="EMBL" id="MFD0913591.1"/>
    </source>
</evidence>
<dbReference type="RefSeq" id="WP_379056993.1">
    <property type="nucleotide sequence ID" value="NZ_JBHTKB010000001.1"/>
</dbReference>
<reference evidence="3" key="1">
    <citation type="journal article" date="2019" name="Int. J. Syst. Evol. Microbiol.">
        <title>The Global Catalogue of Microorganisms (GCM) 10K type strain sequencing project: providing services to taxonomists for standard genome sequencing and annotation.</title>
        <authorList>
            <consortium name="The Broad Institute Genomics Platform"/>
            <consortium name="The Broad Institute Genome Sequencing Center for Infectious Disease"/>
            <person name="Wu L."/>
            <person name="Ma J."/>
        </authorList>
    </citation>
    <scope>NUCLEOTIDE SEQUENCE [LARGE SCALE GENOMIC DNA]</scope>
    <source>
        <strain evidence="3">CCUG 58412</strain>
    </source>
</reference>
<dbReference type="PROSITE" id="PS51257">
    <property type="entry name" value="PROKAR_LIPOPROTEIN"/>
    <property type="match status" value="1"/>
</dbReference>
<dbReference type="EMBL" id="JBHTKB010000001">
    <property type="protein sequence ID" value="MFD0913591.1"/>
    <property type="molecule type" value="Genomic_DNA"/>
</dbReference>
<feature type="signal peptide" evidence="1">
    <location>
        <begin position="1"/>
        <end position="20"/>
    </location>
</feature>
<evidence type="ECO:0000256" key="1">
    <source>
        <dbReference type="SAM" id="SignalP"/>
    </source>
</evidence>
<feature type="chain" id="PRO_5046636257" description="Lipoprotein" evidence="1">
    <location>
        <begin position="21"/>
        <end position="182"/>
    </location>
</feature>
<gene>
    <name evidence="2" type="ORF">ACFQ1Z_08530</name>
</gene>
<sequence length="182" mass="21347">MKKILISFLMVLLSACSVLKVVPLDPKTGYYPAQTEAKTILKKPIDLDKRKSLLLINDEDFVRGQITNMHYFDSLMTLNELETRIVQANLTDKIPSVSDRIGINNAAKNYKDFLWFRVEFKKEGYTNKSVQFILTDPQTMEDIFITETELDYAWKGVNDQYNWYPMFNAMLKYIRENSKTYK</sequence>
<dbReference type="Proteomes" id="UP001597128">
    <property type="component" value="Unassembled WGS sequence"/>
</dbReference>
<organism evidence="2 3">
    <name type="scientific">Methylophilus luteus</name>
    <dbReference type="NCBI Taxonomy" id="640108"/>
    <lineage>
        <taxon>Bacteria</taxon>
        <taxon>Pseudomonadati</taxon>
        <taxon>Pseudomonadota</taxon>
        <taxon>Betaproteobacteria</taxon>
        <taxon>Nitrosomonadales</taxon>
        <taxon>Methylophilaceae</taxon>
        <taxon>Methylophilus</taxon>
    </lineage>
</organism>
<accession>A0ABW3F586</accession>
<evidence type="ECO:0008006" key="4">
    <source>
        <dbReference type="Google" id="ProtNLM"/>
    </source>
</evidence>